<protein>
    <submittedName>
        <fullName evidence="2">Uncharacterized protein</fullName>
    </submittedName>
</protein>
<evidence type="ECO:0000313" key="2">
    <source>
        <dbReference type="EMBL" id="NOV01853.1"/>
    </source>
</evidence>
<proteinExistence type="predicted"/>
<dbReference type="EMBL" id="WHNZ01000040">
    <property type="protein sequence ID" value="NOV01853.1"/>
    <property type="molecule type" value="Genomic_DNA"/>
</dbReference>
<gene>
    <name evidence="2" type="ORF">GC097_17705</name>
</gene>
<feature type="chain" id="PRO_5045500553" evidence="1">
    <location>
        <begin position="27"/>
        <end position="157"/>
    </location>
</feature>
<keyword evidence="1" id="KW-0732">Signal</keyword>
<dbReference type="Proteomes" id="UP000618579">
    <property type="component" value="Unassembled WGS sequence"/>
</dbReference>
<accession>A0ABX1ZQB0</accession>
<dbReference type="RefSeq" id="WP_171684675.1">
    <property type="nucleotide sequence ID" value="NZ_WHNZ01000040.1"/>
</dbReference>
<feature type="signal peptide" evidence="1">
    <location>
        <begin position="1"/>
        <end position="26"/>
    </location>
</feature>
<name>A0ABX1ZQB0_9BACL</name>
<dbReference type="PROSITE" id="PS51257">
    <property type="entry name" value="PROKAR_LIPOPROTEIN"/>
    <property type="match status" value="1"/>
</dbReference>
<evidence type="ECO:0000256" key="1">
    <source>
        <dbReference type="SAM" id="SignalP"/>
    </source>
</evidence>
<comment type="caution">
    <text evidence="2">The sequence shown here is derived from an EMBL/GenBank/DDBJ whole genome shotgun (WGS) entry which is preliminary data.</text>
</comment>
<organism evidence="2 3">
    <name type="scientific">Paenibacillus planticolens</name>
    <dbReference type="NCBI Taxonomy" id="2654976"/>
    <lineage>
        <taxon>Bacteria</taxon>
        <taxon>Bacillati</taxon>
        <taxon>Bacillota</taxon>
        <taxon>Bacilli</taxon>
        <taxon>Bacillales</taxon>
        <taxon>Paenibacillaceae</taxon>
        <taxon>Paenibacillus</taxon>
    </lineage>
</organism>
<keyword evidence="3" id="KW-1185">Reference proteome</keyword>
<sequence length="157" mass="17465">MIRLKRKAMIVSLSLSTFLVMSTAYACSDAGVPLQNWYKASFQQGNNEVNSKALQDLNEGRQGMKALVNEKVSTTAASLKQVQDVKRQQAIDRVETVNRNYVSQIEHKAAELAKTEGSAEFDEYVSASSEKMDREIDRVAVETLQELTSKINDSKGD</sequence>
<reference evidence="2 3" key="1">
    <citation type="submission" date="2019-10" db="EMBL/GenBank/DDBJ databases">
        <title>Description of Paenibacillus pedi sp. nov.</title>
        <authorList>
            <person name="Carlier A."/>
            <person name="Qi S."/>
        </authorList>
    </citation>
    <scope>NUCLEOTIDE SEQUENCE [LARGE SCALE GENOMIC DNA]</scope>
    <source>
        <strain evidence="2 3">LMG 31457</strain>
    </source>
</reference>
<evidence type="ECO:0000313" key="3">
    <source>
        <dbReference type="Proteomes" id="UP000618579"/>
    </source>
</evidence>